<comment type="caution">
    <text evidence="1">The sequence shown here is derived from an EMBL/GenBank/DDBJ whole genome shotgun (WGS) entry which is preliminary data.</text>
</comment>
<gene>
    <name evidence="1" type="ORF">F3168_12300</name>
</gene>
<dbReference type="InterPro" id="IPR030972">
    <property type="entry name" value="UrcA_uranyl"/>
</dbReference>
<sequence>MKRGWLPTGPGLPLPEPAMRQAQACHACQNGTFHANVILGSILVHRALLNERQRGNAPAMEKPMRHLIIATLFAVVAPVAAQAATVETRSVRVADLDLNRPAGIAELDRRIDRAARQLCGVGSIGPVWQRRAADECRAEAVARATGDRQAALATRQSALVGR</sequence>
<reference evidence="1 2" key="1">
    <citation type="submission" date="2019-09" db="EMBL/GenBank/DDBJ databases">
        <title>Polymorphobacter sp. isolated from a lake in China.</title>
        <authorList>
            <person name="Liu Z."/>
        </authorList>
    </citation>
    <scope>NUCLEOTIDE SEQUENCE [LARGE SCALE GENOMIC DNA]</scope>
    <source>
        <strain evidence="1 2">D40P</strain>
    </source>
</reference>
<evidence type="ECO:0000313" key="1">
    <source>
        <dbReference type="EMBL" id="MQT18037.1"/>
    </source>
</evidence>
<dbReference type="NCBIfam" id="TIGR04433">
    <property type="entry name" value="UrcA_uranyl"/>
    <property type="match status" value="1"/>
</dbReference>
<dbReference type="OrthoDB" id="7474986at2"/>
<dbReference type="Proteomes" id="UP000481327">
    <property type="component" value="Unassembled WGS sequence"/>
</dbReference>
<keyword evidence="2" id="KW-1185">Reference proteome</keyword>
<protein>
    <submittedName>
        <fullName evidence="1">UrcA family protein</fullName>
    </submittedName>
</protein>
<organism evidence="1 2">
    <name type="scientific">Sandarakinorhabdus fusca</name>
    <dbReference type="NCBI Taxonomy" id="1439888"/>
    <lineage>
        <taxon>Bacteria</taxon>
        <taxon>Pseudomonadati</taxon>
        <taxon>Pseudomonadota</taxon>
        <taxon>Alphaproteobacteria</taxon>
        <taxon>Sphingomonadales</taxon>
        <taxon>Sphingosinicellaceae</taxon>
        <taxon>Sandarakinorhabdus</taxon>
    </lineage>
</organism>
<evidence type="ECO:0000313" key="2">
    <source>
        <dbReference type="Proteomes" id="UP000481327"/>
    </source>
</evidence>
<dbReference type="AlphaFoldDB" id="A0A7C9GQ47"/>
<dbReference type="EMBL" id="WIOL01000004">
    <property type="protein sequence ID" value="MQT18037.1"/>
    <property type="molecule type" value="Genomic_DNA"/>
</dbReference>
<proteinExistence type="predicted"/>
<name>A0A7C9GQ47_9SPHN</name>
<accession>A0A7C9GQ47</accession>